<proteinExistence type="predicted"/>
<sequence>MDQRKASIPDFHKRLATIRFNQAAETKKAARVLDLTRTGSGVAVSGEHAGDSKKSGAARLVIRPMSPTKSTKASGSPPLKPTRPSGNIAFVSFRIVPRTTHLASTRSARRTPSLSSPGRLFTPCYQTGSSGRKCVRTCAWFCLLGPLARPQ</sequence>
<dbReference type="Proteomes" id="UP001259832">
    <property type="component" value="Unassembled WGS sequence"/>
</dbReference>
<reference evidence="2" key="1">
    <citation type="submission" date="2023-08" db="EMBL/GenBank/DDBJ databases">
        <title>Reference Genome Resource for the Citrus Pathogen Phytophthora citrophthora.</title>
        <authorList>
            <person name="Moller H."/>
            <person name="Coetzee B."/>
            <person name="Rose L.J."/>
            <person name="Van Niekerk J.M."/>
        </authorList>
    </citation>
    <scope>NUCLEOTIDE SEQUENCE</scope>
    <source>
        <strain evidence="2">STE-U-9442</strain>
    </source>
</reference>
<evidence type="ECO:0000313" key="3">
    <source>
        <dbReference type="Proteomes" id="UP001259832"/>
    </source>
</evidence>
<dbReference type="EMBL" id="JASMQC010000022">
    <property type="protein sequence ID" value="KAK1935851.1"/>
    <property type="molecule type" value="Genomic_DNA"/>
</dbReference>
<dbReference type="AlphaFoldDB" id="A0AAD9GCP9"/>
<gene>
    <name evidence="2" type="ORF">P3T76_010545</name>
</gene>
<feature type="region of interest" description="Disordered" evidence="1">
    <location>
        <begin position="64"/>
        <end position="85"/>
    </location>
</feature>
<accession>A0AAD9GCP9</accession>
<keyword evidence="3" id="KW-1185">Reference proteome</keyword>
<name>A0AAD9GCP9_9STRA</name>
<evidence type="ECO:0000313" key="2">
    <source>
        <dbReference type="EMBL" id="KAK1935851.1"/>
    </source>
</evidence>
<evidence type="ECO:0000256" key="1">
    <source>
        <dbReference type="SAM" id="MobiDB-lite"/>
    </source>
</evidence>
<protein>
    <submittedName>
        <fullName evidence="2">Uncharacterized protein</fullName>
    </submittedName>
</protein>
<organism evidence="2 3">
    <name type="scientific">Phytophthora citrophthora</name>
    <dbReference type="NCBI Taxonomy" id="4793"/>
    <lineage>
        <taxon>Eukaryota</taxon>
        <taxon>Sar</taxon>
        <taxon>Stramenopiles</taxon>
        <taxon>Oomycota</taxon>
        <taxon>Peronosporomycetes</taxon>
        <taxon>Peronosporales</taxon>
        <taxon>Peronosporaceae</taxon>
        <taxon>Phytophthora</taxon>
    </lineage>
</organism>
<comment type="caution">
    <text evidence="2">The sequence shown here is derived from an EMBL/GenBank/DDBJ whole genome shotgun (WGS) entry which is preliminary data.</text>
</comment>